<dbReference type="Pfam" id="PF00015">
    <property type="entry name" value="MCPsignal"/>
    <property type="match status" value="1"/>
</dbReference>
<sequence length="458" mass="48252">MSYRIRLLVTHAVTAIVAGYCVWFGLQVHGFTRLAFVVLFSAAIIVPMLVASWWLARSLRNLNRVLVDVSGESTETGIPELNYVAQRVTGALARQRSLAQNVGDLVLLLGQSASHADGKSVAAGSGLLTDALGNLSRTTARDVGGILALADDVARGAHDTTCGTQEQLRTIENATSAAQTLSTTIDGVAREANASKKAASDVADRATDGLDLIESLLSGLDHIQASVERSEKKVTTLGQQSEQIAAIVETMQKLSARTDMLALNASIEAVRAGREGSGFALVADEVRKLAETTSNASRNIAGLAISIQTEAGETVSVLAEGRRQVQEEIRLAGETGRSLEAINRVSTSAATRAQQIAGAAVEQLQCTQEVVRAMQQVSSVANRIGEQGESIRSKTSDIVSNAQALEDGLSPLYHYGDSDEATTTSHRITASPALPQPLAKPSSPDDLIQAVTDGEFAQ</sequence>
<feature type="transmembrane region" description="Helical" evidence="4">
    <location>
        <begin position="7"/>
        <end position="28"/>
    </location>
</feature>
<evidence type="ECO:0000256" key="4">
    <source>
        <dbReference type="SAM" id="Phobius"/>
    </source>
</evidence>
<dbReference type="EMBL" id="CP017641">
    <property type="protein sequence ID" value="APZ94601.1"/>
    <property type="molecule type" value="Genomic_DNA"/>
</dbReference>
<evidence type="ECO:0000313" key="7">
    <source>
        <dbReference type="Proteomes" id="UP000187735"/>
    </source>
</evidence>
<dbReference type="InterPro" id="IPR004089">
    <property type="entry name" value="MCPsignal_dom"/>
</dbReference>
<feature type="transmembrane region" description="Helical" evidence="4">
    <location>
        <begin position="34"/>
        <end position="56"/>
    </location>
</feature>
<dbReference type="GO" id="GO:0007165">
    <property type="term" value="P:signal transduction"/>
    <property type="evidence" value="ECO:0007669"/>
    <property type="project" value="UniProtKB-KW"/>
</dbReference>
<evidence type="ECO:0000256" key="3">
    <source>
        <dbReference type="SAM" id="MobiDB-lite"/>
    </source>
</evidence>
<dbReference type="PROSITE" id="PS50111">
    <property type="entry name" value="CHEMOTAXIS_TRANSDUC_2"/>
    <property type="match status" value="1"/>
</dbReference>
<evidence type="ECO:0000313" key="6">
    <source>
        <dbReference type="EMBL" id="APZ94601.1"/>
    </source>
</evidence>
<dbReference type="SUPFAM" id="SSF58104">
    <property type="entry name" value="Methyl-accepting chemotaxis protein (MCP) signaling domain"/>
    <property type="match status" value="1"/>
</dbReference>
<keyword evidence="1 2" id="KW-0807">Transducer</keyword>
<dbReference type="SMART" id="SM00283">
    <property type="entry name" value="MA"/>
    <property type="match status" value="1"/>
</dbReference>
<dbReference type="STRING" id="1891926.Fuma_04233"/>
<dbReference type="Proteomes" id="UP000187735">
    <property type="component" value="Chromosome"/>
</dbReference>
<keyword evidence="4" id="KW-1133">Transmembrane helix</keyword>
<dbReference type="PANTHER" id="PTHR32089:SF112">
    <property type="entry name" value="LYSOZYME-LIKE PROTEIN-RELATED"/>
    <property type="match status" value="1"/>
</dbReference>
<dbReference type="RefSeq" id="WP_077025876.1">
    <property type="nucleotide sequence ID" value="NZ_CP017641.1"/>
</dbReference>
<dbReference type="AlphaFoldDB" id="A0A1P8WKN8"/>
<name>A0A1P8WKN8_9PLAN</name>
<dbReference type="PANTHER" id="PTHR32089">
    <property type="entry name" value="METHYL-ACCEPTING CHEMOTAXIS PROTEIN MCPB"/>
    <property type="match status" value="1"/>
</dbReference>
<feature type="region of interest" description="Disordered" evidence="3">
    <location>
        <begin position="431"/>
        <end position="458"/>
    </location>
</feature>
<reference evidence="6 7" key="1">
    <citation type="journal article" date="2016" name="Front. Microbiol.">
        <title>Fuerstia marisgermanicae gen. nov., sp. nov., an Unusual Member of the Phylum Planctomycetes from the German Wadden Sea.</title>
        <authorList>
            <person name="Kohn T."/>
            <person name="Heuer A."/>
            <person name="Jogler M."/>
            <person name="Vollmers J."/>
            <person name="Boedeker C."/>
            <person name="Bunk B."/>
            <person name="Rast P."/>
            <person name="Borchert D."/>
            <person name="Glockner I."/>
            <person name="Freese H.M."/>
            <person name="Klenk H.P."/>
            <person name="Overmann J."/>
            <person name="Kaster A.K."/>
            <person name="Rohde M."/>
            <person name="Wiegand S."/>
            <person name="Jogler C."/>
        </authorList>
    </citation>
    <scope>NUCLEOTIDE SEQUENCE [LARGE SCALE GENOMIC DNA]</scope>
    <source>
        <strain evidence="6 7">NH11</strain>
    </source>
</reference>
<keyword evidence="4" id="KW-0472">Membrane</keyword>
<evidence type="ECO:0000256" key="1">
    <source>
        <dbReference type="ARBA" id="ARBA00023224"/>
    </source>
</evidence>
<dbReference type="KEGG" id="fmr:Fuma_04233"/>
<evidence type="ECO:0000256" key="2">
    <source>
        <dbReference type="PROSITE-ProRule" id="PRU00284"/>
    </source>
</evidence>
<dbReference type="GO" id="GO:0016020">
    <property type="term" value="C:membrane"/>
    <property type="evidence" value="ECO:0007669"/>
    <property type="project" value="InterPro"/>
</dbReference>
<protein>
    <submittedName>
        <fullName evidence="6">Methyl-accepting chemotaxis protein McpC</fullName>
    </submittedName>
</protein>
<dbReference type="Gene3D" id="1.10.287.950">
    <property type="entry name" value="Methyl-accepting chemotaxis protein"/>
    <property type="match status" value="1"/>
</dbReference>
<accession>A0A1P8WKN8</accession>
<evidence type="ECO:0000259" key="5">
    <source>
        <dbReference type="PROSITE" id="PS50111"/>
    </source>
</evidence>
<organism evidence="6 7">
    <name type="scientific">Fuerstiella marisgermanici</name>
    <dbReference type="NCBI Taxonomy" id="1891926"/>
    <lineage>
        <taxon>Bacteria</taxon>
        <taxon>Pseudomonadati</taxon>
        <taxon>Planctomycetota</taxon>
        <taxon>Planctomycetia</taxon>
        <taxon>Planctomycetales</taxon>
        <taxon>Planctomycetaceae</taxon>
        <taxon>Fuerstiella</taxon>
    </lineage>
</organism>
<dbReference type="OrthoDB" id="221239at2"/>
<keyword evidence="7" id="KW-1185">Reference proteome</keyword>
<keyword evidence="4" id="KW-0812">Transmembrane</keyword>
<gene>
    <name evidence="6" type="primary">mcpC</name>
    <name evidence="6" type="ORF">Fuma_04233</name>
</gene>
<proteinExistence type="predicted"/>
<feature type="domain" description="Methyl-accepting transducer" evidence="5">
    <location>
        <begin position="142"/>
        <end position="378"/>
    </location>
</feature>